<dbReference type="SUPFAM" id="SSF53092">
    <property type="entry name" value="Creatinase/prolidase N-terminal domain"/>
    <property type="match status" value="1"/>
</dbReference>
<dbReference type="EMBL" id="RXIC02000026">
    <property type="protein sequence ID" value="KAB1202268.1"/>
    <property type="molecule type" value="Genomic_DNA"/>
</dbReference>
<keyword evidence="1" id="KW-0031">Aminopeptidase</keyword>
<dbReference type="Gene3D" id="3.40.350.10">
    <property type="entry name" value="Creatinase/prolidase N-terminal domain"/>
    <property type="match status" value="2"/>
</dbReference>
<dbReference type="PANTHER" id="PTHR43763:SF6">
    <property type="entry name" value="XAA-PRO AMINOPEPTIDASE 1"/>
    <property type="match status" value="1"/>
</dbReference>
<proteinExistence type="predicted"/>
<dbReference type="OrthoDB" id="1937808at2759"/>
<evidence type="ECO:0000313" key="1">
    <source>
        <dbReference type="EMBL" id="KAB1202268.1"/>
    </source>
</evidence>
<keyword evidence="1" id="KW-0645">Protease</keyword>
<organism evidence="1 2">
    <name type="scientific">Morella rubra</name>
    <name type="common">Chinese bayberry</name>
    <dbReference type="NCBI Taxonomy" id="262757"/>
    <lineage>
        <taxon>Eukaryota</taxon>
        <taxon>Viridiplantae</taxon>
        <taxon>Streptophyta</taxon>
        <taxon>Embryophyta</taxon>
        <taxon>Tracheophyta</taxon>
        <taxon>Spermatophyta</taxon>
        <taxon>Magnoliopsida</taxon>
        <taxon>eudicotyledons</taxon>
        <taxon>Gunneridae</taxon>
        <taxon>Pentapetalae</taxon>
        <taxon>rosids</taxon>
        <taxon>fabids</taxon>
        <taxon>Fagales</taxon>
        <taxon>Myricaceae</taxon>
        <taxon>Morella</taxon>
    </lineage>
</organism>
<evidence type="ECO:0000313" key="2">
    <source>
        <dbReference type="Proteomes" id="UP000516437"/>
    </source>
</evidence>
<dbReference type="InterPro" id="IPR036005">
    <property type="entry name" value="Creatinase/aminopeptidase-like"/>
</dbReference>
<comment type="caution">
    <text evidence="1">The sequence shown here is derived from an EMBL/GenBank/DDBJ whole genome shotgun (WGS) entry which is preliminary data.</text>
</comment>
<protein>
    <submittedName>
        <fullName evidence="1">Putative Xaa-Pro aminopeptidase P</fullName>
    </submittedName>
</protein>
<dbReference type="Proteomes" id="UP000516437">
    <property type="component" value="Chromosome 8"/>
</dbReference>
<dbReference type="InterPro" id="IPR029149">
    <property type="entry name" value="Creatin/AminoP/Spt16_N"/>
</dbReference>
<name>A0A6A1UR45_9ROSI</name>
<keyword evidence="2" id="KW-1185">Reference proteome</keyword>
<gene>
    <name evidence="1" type="ORF">CJ030_MR8G010102</name>
</gene>
<reference evidence="1 2" key="1">
    <citation type="journal article" date="2019" name="Plant Biotechnol. J.">
        <title>The red bayberry genome and genetic basis of sex determination.</title>
        <authorList>
            <person name="Jia H.M."/>
            <person name="Jia H.J."/>
            <person name="Cai Q.L."/>
            <person name="Wang Y."/>
            <person name="Zhao H.B."/>
            <person name="Yang W.F."/>
            <person name="Wang G.Y."/>
            <person name="Li Y.H."/>
            <person name="Zhan D.L."/>
            <person name="Shen Y.T."/>
            <person name="Niu Q.F."/>
            <person name="Chang L."/>
            <person name="Qiu J."/>
            <person name="Zhao L."/>
            <person name="Xie H.B."/>
            <person name="Fu W.Y."/>
            <person name="Jin J."/>
            <person name="Li X.W."/>
            <person name="Jiao Y."/>
            <person name="Zhou C.C."/>
            <person name="Tu T."/>
            <person name="Chai C.Y."/>
            <person name="Gao J.L."/>
            <person name="Fan L.J."/>
            <person name="van de Weg E."/>
            <person name="Wang J.Y."/>
            <person name="Gao Z.S."/>
        </authorList>
    </citation>
    <scope>NUCLEOTIDE SEQUENCE [LARGE SCALE GENOMIC DNA]</scope>
    <source>
        <tissue evidence="1">Leaves</tissue>
    </source>
</reference>
<dbReference type="GO" id="GO:0004177">
    <property type="term" value="F:aminopeptidase activity"/>
    <property type="evidence" value="ECO:0007669"/>
    <property type="project" value="UniProtKB-KW"/>
</dbReference>
<dbReference type="PANTHER" id="PTHR43763">
    <property type="entry name" value="XAA-PRO AMINOPEPTIDASE 1"/>
    <property type="match status" value="1"/>
</dbReference>
<dbReference type="Pfam" id="PF16189">
    <property type="entry name" value="Creatinase_N_2"/>
    <property type="match status" value="1"/>
</dbReference>
<dbReference type="Gene3D" id="3.90.230.10">
    <property type="entry name" value="Creatinase/methionine aminopeptidase superfamily"/>
    <property type="match status" value="1"/>
</dbReference>
<accession>A0A6A1UR45</accession>
<dbReference type="AlphaFoldDB" id="A0A6A1UR45"/>
<dbReference type="InterPro" id="IPR050422">
    <property type="entry name" value="X-Pro_aminopeptidase_P"/>
</dbReference>
<sequence>MRRAYISGFTGSAGTAVVTKDKAVLWTDGRYFLQAEKQLSSSWILMRAGNLGVPTTIEWLNEVLAPGGRVGIDPRGSDVPHSPVMYAYLIVEIDGAKLFIDNSKVMPEVMNHLKNAGIELRPYDSILSEIESLAVQGTCLWLDTSSVNAAIVNTYKSACERCTTSNGHSVGHPGVYKSSPISVAKAVKNYAELEGMQNSHLRSLNYLIHLVTSLYFRDGAALAQFWAWLEDVIQKNVKLTEVEVADKLLEFRSKQAGFNDTSFGTISGCSPSFWCKWGDRTLQTRNRKLYLGGFRETLPIG</sequence>
<keyword evidence="1" id="KW-0378">Hydrolase</keyword>